<comment type="similarity">
    <text evidence="1">Belongs to the peptidase S28 family.</text>
</comment>
<dbReference type="Gene3D" id="1.20.120.980">
    <property type="entry name" value="Serine carboxypeptidase S28, SKS domain"/>
    <property type="match status" value="1"/>
</dbReference>
<dbReference type="SUPFAM" id="SSF53474">
    <property type="entry name" value="alpha/beta-Hydrolases"/>
    <property type="match status" value="1"/>
</dbReference>
<evidence type="ECO:0000313" key="7">
    <source>
        <dbReference type="EMBL" id="CAB9510327.1"/>
    </source>
</evidence>
<dbReference type="GO" id="GO:0006508">
    <property type="term" value="P:proteolysis"/>
    <property type="evidence" value="ECO:0007669"/>
    <property type="project" value="UniProtKB-KW"/>
</dbReference>
<dbReference type="Proteomes" id="UP001153069">
    <property type="component" value="Unassembled WGS sequence"/>
</dbReference>
<evidence type="ECO:0000313" key="8">
    <source>
        <dbReference type="Proteomes" id="UP001153069"/>
    </source>
</evidence>
<keyword evidence="5" id="KW-0325">Glycoprotein</keyword>
<protein>
    <submittedName>
        <fullName evidence="7">Lysosomal Pro-X carboxypeptidase</fullName>
    </submittedName>
</protein>
<dbReference type="Gene3D" id="3.40.50.1820">
    <property type="entry name" value="alpha/beta hydrolase"/>
    <property type="match status" value="2"/>
</dbReference>
<accession>A0A9N8HEY0</accession>
<keyword evidence="8" id="KW-1185">Reference proteome</keyword>
<evidence type="ECO:0000256" key="1">
    <source>
        <dbReference type="ARBA" id="ARBA00011079"/>
    </source>
</evidence>
<dbReference type="InterPro" id="IPR008758">
    <property type="entry name" value="Peptidase_S28"/>
</dbReference>
<reference evidence="7" key="1">
    <citation type="submission" date="2020-06" db="EMBL/GenBank/DDBJ databases">
        <authorList>
            <consortium name="Plant Systems Biology data submission"/>
        </authorList>
    </citation>
    <scope>NUCLEOTIDE SEQUENCE</scope>
    <source>
        <strain evidence="7">D6</strain>
    </source>
</reference>
<dbReference type="EMBL" id="CAICTM010000430">
    <property type="protein sequence ID" value="CAB9510327.1"/>
    <property type="molecule type" value="Genomic_DNA"/>
</dbReference>
<organism evidence="7 8">
    <name type="scientific">Seminavis robusta</name>
    <dbReference type="NCBI Taxonomy" id="568900"/>
    <lineage>
        <taxon>Eukaryota</taxon>
        <taxon>Sar</taxon>
        <taxon>Stramenopiles</taxon>
        <taxon>Ochrophyta</taxon>
        <taxon>Bacillariophyta</taxon>
        <taxon>Bacillariophyceae</taxon>
        <taxon>Bacillariophycidae</taxon>
        <taxon>Naviculales</taxon>
        <taxon>Naviculaceae</taxon>
        <taxon>Seminavis</taxon>
    </lineage>
</organism>
<feature type="chain" id="PRO_5040232998" evidence="6">
    <location>
        <begin position="34"/>
        <end position="694"/>
    </location>
</feature>
<dbReference type="GO" id="GO:0004180">
    <property type="term" value="F:carboxypeptidase activity"/>
    <property type="evidence" value="ECO:0007669"/>
    <property type="project" value="UniProtKB-KW"/>
</dbReference>
<name>A0A9N8HEY0_9STRA</name>
<evidence type="ECO:0000256" key="4">
    <source>
        <dbReference type="ARBA" id="ARBA00022801"/>
    </source>
</evidence>
<feature type="signal peptide" evidence="6">
    <location>
        <begin position="1"/>
        <end position="33"/>
    </location>
</feature>
<keyword evidence="3 6" id="KW-0732">Signal</keyword>
<gene>
    <name evidence="7" type="ORF">SEMRO_431_G141510.1</name>
</gene>
<dbReference type="PANTHER" id="PTHR11010:SF38">
    <property type="entry name" value="LYSOSOMAL PRO-X CARBOXYPEPTIDASE"/>
    <property type="match status" value="1"/>
</dbReference>
<keyword evidence="4" id="KW-0378">Hydrolase</keyword>
<dbReference type="PANTHER" id="PTHR11010">
    <property type="entry name" value="PROTEASE S28 PRO-X CARBOXYPEPTIDASE-RELATED"/>
    <property type="match status" value="1"/>
</dbReference>
<keyword evidence="7" id="KW-0121">Carboxypeptidase</keyword>
<keyword evidence="2" id="KW-0645">Protease</keyword>
<evidence type="ECO:0000256" key="3">
    <source>
        <dbReference type="ARBA" id="ARBA00022729"/>
    </source>
</evidence>
<dbReference type="GO" id="GO:0008239">
    <property type="term" value="F:dipeptidyl-peptidase activity"/>
    <property type="evidence" value="ECO:0007669"/>
    <property type="project" value="TreeGrafter"/>
</dbReference>
<evidence type="ECO:0000256" key="6">
    <source>
        <dbReference type="SAM" id="SignalP"/>
    </source>
</evidence>
<dbReference type="InterPro" id="IPR042269">
    <property type="entry name" value="Ser_carbopepase_S28_SKS"/>
</dbReference>
<dbReference type="OrthoDB" id="2130629at2759"/>
<dbReference type="Pfam" id="PF05577">
    <property type="entry name" value="Peptidase_S28"/>
    <property type="match status" value="1"/>
</dbReference>
<evidence type="ECO:0000256" key="5">
    <source>
        <dbReference type="ARBA" id="ARBA00023180"/>
    </source>
</evidence>
<proteinExistence type="inferred from homology"/>
<dbReference type="GO" id="GO:0070008">
    <property type="term" value="F:serine-type exopeptidase activity"/>
    <property type="evidence" value="ECO:0007669"/>
    <property type="project" value="InterPro"/>
</dbReference>
<evidence type="ECO:0000256" key="2">
    <source>
        <dbReference type="ARBA" id="ARBA00022670"/>
    </source>
</evidence>
<dbReference type="InterPro" id="IPR029058">
    <property type="entry name" value="AB_hydrolase_fold"/>
</dbReference>
<sequence length="694" mass="78738">MTKISSMNRHGCPSWSLVVLFLLLLPLFSGASSSTTGTTTSSRDDDEKHQYHIGDMECHFLEQPLNHFHVPKEESPTYRQRYCIYNKFVVMTSTAPVFFYTGNESPLEQYINHTGLMWELAPVFGAEIVFVEHRYEGQSLPAFDIPHCLAYSSSKQAIEDYARFLEYHQFLNTTTTTASIRRPVIAFGGSYGGMLAACFRMKYPSLVTGAIAASAPIWALPRTNPTMIDGAYRVLQRGLQLPYPPTSKASPTTENHCATNLLATWPLLQYLFSHANGSRDHLTDWFRLCRPLGSHDLGHLTAWIRSPWFDLAEGSFPYPSSYIPFALLPEKYDKHGNLLKLPPWPTQAACWKFSQLHRDWGIRIHGNLSNVRYNISYALDSTTTKNLTLAIDWDQMTIVHNDDRHQDTMQVLESPQIQGLLTSVRDAVAVWYNITHEEPCFNLTPANNINNNDSNRRGGLLQQHRKRGLYHGTDSLALKDRRNLRDRKNATEQCRERIQPDAASWPALCCNEEMNMIITEAIGLGRDMFWPPNYPRGTRSHADVIRHDNHNDNNKGPPSFCLDPQGIFGYSQLPADPWSIRLDTYYGGTRIANNAYSNIVFSNGLLDPWMAGGVNVPDISSSSELPMYDGPMVRPIGKDMIALIIEFGGHHTDLMYSNEKDPECVTKAREIEKQYIAKWIAQAQNSNDDHQEEL</sequence>
<comment type="caution">
    <text evidence="7">The sequence shown here is derived from an EMBL/GenBank/DDBJ whole genome shotgun (WGS) entry which is preliminary data.</text>
</comment>
<dbReference type="AlphaFoldDB" id="A0A9N8HEY0"/>